<dbReference type="PANTHER" id="PTHR10102:SF0">
    <property type="entry name" value="DNA-DIRECTED RNA POLYMERASE, MITOCHONDRIAL"/>
    <property type="match status" value="1"/>
</dbReference>
<proteinExistence type="inferred from homology"/>
<evidence type="ECO:0000256" key="3">
    <source>
        <dbReference type="ARBA" id="ARBA00022478"/>
    </source>
</evidence>
<evidence type="ECO:0000313" key="12">
    <source>
        <dbReference type="Proteomes" id="UP000663393"/>
    </source>
</evidence>
<dbReference type="InterPro" id="IPR046950">
    <property type="entry name" value="DNA-dir_Rpol_C_phage-type"/>
</dbReference>
<dbReference type="GO" id="GO:0019083">
    <property type="term" value="P:viral transcription"/>
    <property type="evidence" value="ECO:0007669"/>
    <property type="project" value="UniProtKB-KW"/>
</dbReference>
<evidence type="ECO:0000256" key="4">
    <source>
        <dbReference type="ARBA" id="ARBA00022679"/>
    </source>
</evidence>
<evidence type="ECO:0000256" key="2">
    <source>
        <dbReference type="ARBA" id="ARBA00012418"/>
    </source>
</evidence>
<dbReference type="InterPro" id="IPR024075">
    <property type="entry name" value="DNA-dir_RNA_pol_helix_hairp_sf"/>
</dbReference>
<feature type="domain" description="DNA-directed RNA polymerase N-terminal" evidence="10">
    <location>
        <begin position="1"/>
        <end position="279"/>
    </location>
</feature>
<evidence type="ECO:0000256" key="6">
    <source>
        <dbReference type="ARBA" id="ARBA00023163"/>
    </source>
</evidence>
<dbReference type="SUPFAM" id="SSF56672">
    <property type="entry name" value="DNA/RNA polymerases"/>
    <property type="match status" value="1"/>
</dbReference>
<organism evidence="11 12">
    <name type="scientific">Providencia phage PSTNGR1</name>
    <dbReference type="NCBI Taxonomy" id="2783542"/>
    <lineage>
        <taxon>Viruses</taxon>
        <taxon>Duplodnaviria</taxon>
        <taxon>Heunggongvirae</taxon>
        <taxon>Uroviricota</taxon>
        <taxon>Caudoviricetes</taxon>
        <taxon>Autographivirales</taxon>
        <taxon>Autonotataviridae</taxon>
        <taxon>Jeruvirus</taxon>
        <taxon>Jeruvirus PSTNGR1</taxon>
    </lineage>
</organism>
<evidence type="ECO:0000259" key="10">
    <source>
        <dbReference type="SMART" id="SM01311"/>
    </source>
</evidence>
<keyword evidence="6 9" id="KW-0804">Transcription</keyword>
<dbReference type="GO" id="GO:0003899">
    <property type="term" value="F:DNA-directed RNA polymerase activity"/>
    <property type="evidence" value="ECO:0007669"/>
    <property type="project" value="UniProtKB-EC"/>
</dbReference>
<dbReference type="Gene3D" id="1.10.1320.10">
    <property type="entry name" value="DNA-directed RNA polymerase, N-terminal domain"/>
    <property type="match status" value="1"/>
</dbReference>
<dbReference type="GO" id="GO:0000428">
    <property type="term" value="C:DNA-directed RNA polymerase complex"/>
    <property type="evidence" value="ECO:0007669"/>
    <property type="project" value="UniProtKB-KW"/>
</dbReference>
<dbReference type="SMART" id="SM01311">
    <property type="entry name" value="RPOL_N"/>
    <property type="match status" value="1"/>
</dbReference>
<keyword evidence="5 9" id="KW-0548">Nucleotidyltransferase</keyword>
<dbReference type="Gene3D" id="1.10.287.280">
    <property type="match status" value="1"/>
</dbReference>
<sequence>MDQIALEREMIDGGRSSVIGHLRRNEDSGQAYNNPYAAAVYRRYILPMAEIITSHLAEVKRGVQAHSKGMLREHDPLVLAFITVRHCLGAVSGSERITFTSLAMAVGKTVYGEALLARFESINPELYYTLVHDFERRMSKSERHRITVFKMQASKNGIALPEWSNADCVGIGTVLLGIARELGLISIDQEWERRKKRLLVLLHPEVAGIVDQISDFLAGASPHTLPCVAPPRPWVNANEGGYHTTGMQRTAPCCVRGRPHVEETDVPPNILAALNRLQRDAWRINERILDAVTEVSQHFDVGEVLSQAEYPKPDKPEWLSEDMTKEDMTPDQLSDFARWRTEVREWHTQRRVQGVRWGRYYEALRVARKFRDQTLYFVYQMDYRGRFYANTRGVSPQGSDLQKALLMAACPARMDDPLAQFWFTVAGANRFGFDKAPLTERVAWVKERHDMILACADDPISHRQWAEADCPFQFLAWCFEYRDWQLLGDKFETRLPLGQDGSCNGLQHFSAMLRDEVGGLATNLVPGPYQQDIYRLVAEETARIVAEDDDDDEFGIAKRWRAHKLTRGLVKRSVMTLPYGSTRFSCSDFIKKEYLDAGLAPEFAKDEYARAANWLSFRVWKAIGNVVVKAREAMEWLQDASDELVDAGITEIQWRSPSGLLVRQLYRKMEVVKIETRLIGGLRIRPTVASWSGDVDKRQQRNGIAPNFVHSCDAAHMHHLINAADDAGIGHLAFIHDDYGALAPDIPKLHELIRSTFVAMYQGYDPLREFKDRHGILSELPESGSLDITRVKDSEYFFI</sequence>
<keyword evidence="7" id="KW-1195">Viral transcription</keyword>
<dbReference type="EC" id="2.7.7.6" evidence="2 9"/>
<keyword evidence="12" id="KW-1185">Reference proteome</keyword>
<accession>A0A873WFH1</accession>
<dbReference type="Proteomes" id="UP000663393">
    <property type="component" value="Segment"/>
</dbReference>
<dbReference type="PROSITE" id="PS00900">
    <property type="entry name" value="RNA_POL_PHAGE_1"/>
    <property type="match status" value="1"/>
</dbReference>
<evidence type="ECO:0000313" key="11">
    <source>
        <dbReference type="EMBL" id="QPB11232.1"/>
    </source>
</evidence>
<dbReference type="InterPro" id="IPR037159">
    <property type="entry name" value="RNA_POL_N_sf"/>
</dbReference>
<keyword evidence="3 9" id="KW-0240">DNA-directed RNA polymerase</keyword>
<dbReference type="PANTHER" id="PTHR10102">
    <property type="entry name" value="DNA-DIRECTED RNA POLYMERASE, MITOCHONDRIAL"/>
    <property type="match status" value="1"/>
</dbReference>
<dbReference type="InterPro" id="IPR002092">
    <property type="entry name" value="DNA-dir_Rpol_phage-type"/>
</dbReference>
<dbReference type="InterPro" id="IPR043502">
    <property type="entry name" value="DNA/RNA_pol_sf"/>
</dbReference>
<dbReference type="GO" id="GO:0006351">
    <property type="term" value="P:DNA-templated transcription"/>
    <property type="evidence" value="ECO:0007669"/>
    <property type="project" value="InterPro"/>
</dbReference>
<evidence type="ECO:0000256" key="1">
    <source>
        <dbReference type="ARBA" id="ARBA00009493"/>
    </source>
</evidence>
<keyword evidence="4 9" id="KW-0808">Transferase</keyword>
<protein>
    <recommendedName>
        <fullName evidence="2 9">DNA-directed RNA polymerase</fullName>
        <ecNumber evidence="2 9">2.7.7.6</ecNumber>
    </recommendedName>
</protein>
<evidence type="ECO:0000256" key="8">
    <source>
        <dbReference type="ARBA" id="ARBA00048552"/>
    </source>
</evidence>
<comment type="catalytic activity">
    <reaction evidence="8 9">
        <text>RNA(n) + a ribonucleoside 5'-triphosphate = RNA(n+1) + diphosphate</text>
        <dbReference type="Rhea" id="RHEA:21248"/>
        <dbReference type="Rhea" id="RHEA-COMP:14527"/>
        <dbReference type="Rhea" id="RHEA-COMP:17342"/>
        <dbReference type="ChEBI" id="CHEBI:33019"/>
        <dbReference type="ChEBI" id="CHEBI:61557"/>
        <dbReference type="ChEBI" id="CHEBI:140395"/>
        <dbReference type="EC" id="2.7.7.6"/>
    </reaction>
</comment>
<dbReference type="GO" id="GO:0003677">
    <property type="term" value="F:DNA binding"/>
    <property type="evidence" value="ECO:0007669"/>
    <property type="project" value="InterPro"/>
</dbReference>
<evidence type="ECO:0000256" key="5">
    <source>
        <dbReference type="ARBA" id="ARBA00022695"/>
    </source>
</evidence>
<dbReference type="Pfam" id="PF00940">
    <property type="entry name" value="RNA_pol"/>
    <property type="match status" value="1"/>
</dbReference>
<name>A0A873WFH1_9CAUD</name>
<dbReference type="EMBL" id="MW145136">
    <property type="protein sequence ID" value="QPB11232.1"/>
    <property type="molecule type" value="Genomic_DNA"/>
</dbReference>
<dbReference type="PROSITE" id="PS00489">
    <property type="entry name" value="RNA_POL_PHAGE_2"/>
    <property type="match status" value="1"/>
</dbReference>
<evidence type="ECO:0000256" key="9">
    <source>
        <dbReference type="RuleBase" id="RU003805"/>
    </source>
</evidence>
<evidence type="ECO:0000256" key="7">
    <source>
        <dbReference type="ARBA" id="ARBA00023314"/>
    </source>
</evidence>
<dbReference type="Gene3D" id="1.10.287.260">
    <property type="match status" value="1"/>
</dbReference>
<dbReference type="Gene3D" id="1.10.150.20">
    <property type="entry name" value="5' to 3' exonuclease, C-terminal subdomain"/>
    <property type="match status" value="1"/>
</dbReference>
<comment type="similarity">
    <text evidence="1 9">Belongs to the phage and mitochondrial RNA polymerase family.</text>
</comment>
<dbReference type="InterPro" id="IPR029262">
    <property type="entry name" value="RPOL_N"/>
</dbReference>
<comment type="function">
    <text evidence="9">DNA-dependent RNA polymerase catalyzes the transcription of DNA into RNA using the four ribonucleoside triphosphates as substrates.</text>
</comment>
<reference evidence="11" key="1">
    <citation type="submission" date="2020-10" db="EMBL/GenBank/DDBJ databases">
        <authorList>
            <person name="Yerushalmy O."/>
            <person name="Gronovich N."/>
            <person name="Alkalay-Oren S."/>
            <person name="Coppenhagen-Glazer S."/>
            <person name="Hazan R."/>
        </authorList>
    </citation>
    <scope>NUCLEOTIDE SEQUENCE</scope>
</reference>